<keyword evidence="4" id="KW-1185">Reference proteome</keyword>
<keyword evidence="2" id="KW-0732">Signal</keyword>
<feature type="compositionally biased region" description="Low complexity" evidence="1">
    <location>
        <begin position="78"/>
        <end position="102"/>
    </location>
</feature>
<evidence type="ECO:0008006" key="5">
    <source>
        <dbReference type="Google" id="ProtNLM"/>
    </source>
</evidence>
<feature type="chain" id="PRO_5021476452" description="Sulfur globule protein" evidence="2">
    <location>
        <begin position="36"/>
        <end position="110"/>
    </location>
</feature>
<dbReference type="RefSeq" id="WP_140887563.1">
    <property type="nucleotide sequence ID" value="NZ_RCZP01000077.1"/>
</dbReference>
<reference evidence="3 4" key="1">
    <citation type="journal article" date="2019" name="Environ. Microbiol.">
        <title>Species interactions and distinct microbial communities in high Arctic permafrost affected cryosols are associated with the CH4 and CO2 gas fluxes.</title>
        <authorList>
            <person name="Altshuler I."/>
            <person name="Hamel J."/>
            <person name="Turney S."/>
            <person name="Magnuson E."/>
            <person name="Levesque R."/>
            <person name="Greer C."/>
            <person name="Whyte L.G."/>
        </authorList>
    </citation>
    <scope>NUCLEOTIDE SEQUENCE [LARGE SCALE GENOMIC DNA]</scope>
    <source>
        <strain evidence="3 4">S9.3B</strain>
    </source>
</reference>
<evidence type="ECO:0000256" key="1">
    <source>
        <dbReference type="SAM" id="MobiDB-lite"/>
    </source>
</evidence>
<name>A0A502EKU8_9PROT</name>
<dbReference type="AlphaFoldDB" id="A0A502EKU8"/>
<comment type="caution">
    <text evidence="3">The sequence shown here is derived from an EMBL/GenBank/DDBJ whole genome shotgun (WGS) entry which is preliminary data.</text>
</comment>
<accession>A0A502EKU8</accession>
<evidence type="ECO:0000313" key="4">
    <source>
        <dbReference type="Proteomes" id="UP000317078"/>
    </source>
</evidence>
<dbReference type="EMBL" id="RCZP01000077">
    <property type="protein sequence ID" value="TPG38355.1"/>
    <property type="molecule type" value="Genomic_DNA"/>
</dbReference>
<feature type="region of interest" description="Disordered" evidence="1">
    <location>
        <begin position="63"/>
        <end position="110"/>
    </location>
</feature>
<evidence type="ECO:0000313" key="3">
    <source>
        <dbReference type="EMBL" id="TPG38355.1"/>
    </source>
</evidence>
<proteinExistence type="predicted"/>
<sequence>MQGTFARLESWGRRALVLGALIAAPVLATAPAAEAQVAPAVLLHQGAPETAIPVQYYGPPGRHYRGRGHWRGPPPRPYYGRPYARRGYGPPRGYYGPPRRFAGPPPYRYR</sequence>
<protein>
    <recommendedName>
        <fullName evidence="5">Sulfur globule protein</fullName>
    </recommendedName>
</protein>
<feature type="signal peptide" evidence="2">
    <location>
        <begin position="1"/>
        <end position="35"/>
    </location>
</feature>
<organism evidence="3 4">
    <name type="scientific">Muricoccus nepalensis</name>
    <dbReference type="NCBI Taxonomy" id="1854500"/>
    <lineage>
        <taxon>Bacteria</taxon>
        <taxon>Pseudomonadati</taxon>
        <taxon>Pseudomonadota</taxon>
        <taxon>Alphaproteobacteria</taxon>
        <taxon>Acetobacterales</taxon>
        <taxon>Roseomonadaceae</taxon>
        <taxon>Muricoccus</taxon>
    </lineage>
</organism>
<dbReference type="Proteomes" id="UP000317078">
    <property type="component" value="Unassembled WGS sequence"/>
</dbReference>
<evidence type="ECO:0000256" key="2">
    <source>
        <dbReference type="SAM" id="SignalP"/>
    </source>
</evidence>
<gene>
    <name evidence="3" type="ORF">EAH89_29420</name>
</gene>